<feature type="signal peptide" evidence="7">
    <location>
        <begin position="1"/>
        <end position="32"/>
    </location>
</feature>
<proteinExistence type="inferred from homology"/>
<protein>
    <recommendedName>
        <fullName evidence="12">Cathepsin propeptide inhibitor domain-containing protein</fullName>
    </recommendedName>
</protein>
<evidence type="ECO:0000256" key="7">
    <source>
        <dbReference type="SAM" id="SignalP"/>
    </source>
</evidence>
<keyword evidence="3 7" id="KW-0732">Signal</keyword>
<gene>
    <name evidence="10" type="ORF">EJB05_01395</name>
</gene>
<evidence type="ECO:0000256" key="3">
    <source>
        <dbReference type="ARBA" id="ARBA00022729"/>
    </source>
</evidence>
<dbReference type="InterPro" id="IPR013201">
    <property type="entry name" value="Prot_inhib_I29"/>
</dbReference>
<accession>A0A5J9WPL0</accession>
<dbReference type="PROSITE" id="PS00139">
    <property type="entry name" value="THIOL_PROTEASE_CYS"/>
    <property type="match status" value="1"/>
</dbReference>
<evidence type="ECO:0000256" key="5">
    <source>
        <dbReference type="ARBA" id="ARBA00022807"/>
    </source>
</evidence>
<dbReference type="PRINTS" id="PR00705">
    <property type="entry name" value="PAPAIN"/>
</dbReference>
<comment type="similarity">
    <text evidence="1">Belongs to the peptidase C1 family.</text>
</comment>
<sequence length="376" mass="41154">RFTKLAKATVAATTRALGALLCACFLLTGAAASGAGAVDVGNKLMMNRFHAWQATYNRTYATSDERLRRFEVYRRNVEYIEATNRRGELSYELGENQFTDLTAEEFQAAFTMPPELLAREAVEEDLLITTRAGPVGEGGGHVDNNGSYYSDDVASGAAAPYSVDWRSVGAVTPVKDQSKCGSCWAFAAVASIESLHKIRTGRLVSLSEQEIVDCPRGAHTNGCNGGFPSAAMSWVARIGGLTTEADYPYQSRRGACKRSKLRHRAATIRGGRAVPRYNEAALELAVVRQPVTVLIDAGGAFQHYKRGVLSGSCNTKLNHAVTVVGYGTDEDSGRRYWIVKNSWGHRWGENGYIRMERRIRRRAGMCGIAMSPYYPV</sequence>
<dbReference type="PANTHER" id="PTHR12411">
    <property type="entry name" value="CYSTEINE PROTEASE FAMILY C1-RELATED"/>
    <property type="match status" value="1"/>
</dbReference>
<keyword evidence="6" id="KW-1015">Disulfide bond</keyword>
<dbReference type="SMART" id="SM00848">
    <property type="entry name" value="Inhibitor_I29"/>
    <property type="match status" value="1"/>
</dbReference>
<evidence type="ECO:0000256" key="6">
    <source>
        <dbReference type="ARBA" id="ARBA00023157"/>
    </source>
</evidence>
<dbReference type="Proteomes" id="UP000324897">
    <property type="component" value="Chromosome 6"/>
</dbReference>
<evidence type="ECO:0000256" key="2">
    <source>
        <dbReference type="ARBA" id="ARBA00022670"/>
    </source>
</evidence>
<dbReference type="InterPro" id="IPR000668">
    <property type="entry name" value="Peptidase_C1A_C"/>
</dbReference>
<dbReference type="CDD" id="cd02248">
    <property type="entry name" value="Peptidase_C1A"/>
    <property type="match status" value="1"/>
</dbReference>
<dbReference type="InterPro" id="IPR000169">
    <property type="entry name" value="Pept_cys_AS"/>
</dbReference>
<evidence type="ECO:0000259" key="9">
    <source>
        <dbReference type="SMART" id="SM00848"/>
    </source>
</evidence>
<dbReference type="PROSITE" id="PS00640">
    <property type="entry name" value="THIOL_PROTEASE_ASN"/>
    <property type="match status" value="1"/>
</dbReference>
<dbReference type="InterPro" id="IPR038765">
    <property type="entry name" value="Papain-like_cys_pep_sf"/>
</dbReference>
<dbReference type="FunFam" id="3.90.70.10:FF:000067">
    <property type="entry name" value="Senescence-specific cysteine protease"/>
    <property type="match status" value="1"/>
</dbReference>
<dbReference type="AlphaFoldDB" id="A0A5J9WPL0"/>
<dbReference type="OrthoDB" id="677406at2759"/>
<evidence type="ECO:0000256" key="4">
    <source>
        <dbReference type="ARBA" id="ARBA00022801"/>
    </source>
</evidence>
<dbReference type="SUPFAM" id="SSF54001">
    <property type="entry name" value="Cysteine proteinases"/>
    <property type="match status" value="1"/>
</dbReference>
<dbReference type="GO" id="GO:0006508">
    <property type="term" value="P:proteolysis"/>
    <property type="evidence" value="ECO:0007669"/>
    <property type="project" value="UniProtKB-KW"/>
</dbReference>
<name>A0A5J9WPL0_9POAL</name>
<dbReference type="InterPro" id="IPR013128">
    <property type="entry name" value="Peptidase_C1A"/>
</dbReference>
<evidence type="ECO:0000313" key="10">
    <source>
        <dbReference type="EMBL" id="TVU50041.1"/>
    </source>
</evidence>
<dbReference type="PROSITE" id="PS00639">
    <property type="entry name" value="THIOL_PROTEASE_HIS"/>
    <property type="match status" value="1"/>
</dbReference>
<comment type="caution">
    <text evidence="10">The sequence shown here is derived from an EMBL/GenBank/DDBJ whole genome shotgun (WGS) entry which is preliminary data.</text>
</comment>
<dbReference type="InterPro" id="IPR025660">
    <property type="entry name" value="Pept_his_AS"/>
</dbReference>
<evidence type="ECO:0000259" key="8">
    <source>
        <dbReference type="SMART" id="SM00645"/>
    </source>
</evidence>
<feature type="chain" id="PRO_5023859932" description="Cathepsin propeptide inhibitor domain-containing protein" evidence="7">
    <location>
        <begin position="33"/>
        <end position="376"/>
    </location>
</feature>
<organism evidence="10 11">
    <name type="scientific">Eragrostis curvula</name>
    <name type="common">weeping love grass</name>
    <dbReference type="NCBI Taxonomy" id="38414"/>
    <lineage>
        <taxon>Eukaryota</taxon>
        <taxon>Viridiplantae</taxon>
        <taxon>Streptophyta</taxon>
        <taxon>Embryophyta</taxon>
        <taxon>Tracheophyta</taxon>
        <taxon>Spermatophyta</taxon>
        <taxon>Magnoliopsida</taxon>
        <taxon>Liliopsida</taxon>
        <taxon>Poales</taxon>
        <taxon>Poaceae</taxon>
        <taxon>PACMAD clade</taxon>
        <taxon>Chloridoideae</taxon>
        <taxon>Eragrostideae</taxon>
        <taxon>Eragrostidinae</taxon>
        <taxon>Eragrostis</taxon>
    </lineage>
</organism>
<dbReference type="Gramene" id="TVU50041">
    <property type="protein sequence ID" value="TVU50041"/>
    <property type="gene ID" value="EJB05_01395"/>
</dbReference>
<evidence type="ECO:0008006" key="12">
    <source>
        <dbReference type="Google" id="ProtNLM"/>
    </source>
</evidence>
<dbReference type="SMART" id="SM00645">
    <property type="entry name" value="Pept_C1"/>
    <property type="match status" value="1"/>
</dbReference>
<reference evidence="10 11" key="1">
    <citation type="journal article" date="2019" name="Sci. Rep.">
        <title>A high-quality genome of Eragrostis curvula grass provides insights into Poaceae evolution and supports new strategies to enhance forage quality.</title>
        <authorList>
            <person name="Carballo J."/>
            <person name="Santos B.A.C.M."/>
            <person name="Zappacosta D."/>
            <person name="Garbus I."/>
            <person name="Selva J.P."/>
            <person name="Gallo C.A."/>
            <person name="Diaz A."/>
            <person name="Albertini E."/>
            <person name="Caccamo M."/>
            <person name="Echenique V."/>
        </authorList>
    </citation>
    <scope>NUCLEOTIDE SEQUENCE [LARGE SCALE GENOMIC DNA]</scope>
    <source>
        <strain evidence="11">cv. Victoria</strain>
        <tissue evidence="10">Leaf</tissue>
    </source>
</reference>
<evidence type="ECO:0000256" key="1">
    <source>
        <dbReference type="ARBA" id="ARBA00008455"/>
    </source>
</evidence>
<evidence type="ECO:0000313" key="11">
    <source>
        <dbReference type="Proteomes" id="UP000324897"/>
    </source>
</evidence>
<keyword evidence="5" id="KW-0788">Thiol protease</keyword>
<dbReference type="Gene3D" id="3.90.70.10">
    <property type="entry name" value="Cysteine proteinases"/>
    <property type="match status" value="1"/>
</dbReference>
<keyword evidence="4" id="KW-0378">Hydrolase</keyword>
<dbReference type="Pfam" id="PF08246">
    <property type="entry name" value="Inhibitor_I29"/>
    <property type="match status" value="1"/>
</dbReference>
<dbReference type="EMBL" id="RWGY01000002">
    <property type="protein sequence ID" value="TVU50041.1"/>
    <property type="molecule type" value="Genomic_DNA"/>
</dbReference>
<dbReference type="GO" id="GO:0008234">
    <property type="term" value="F:cysteine-type peptidase activity"/>
    <property type="evidence" value="ECO:0007669"/>
    <property type="project" value="UniProtKB-KW"/>
</dbReference>
<keyword evidence="2" id="KW-0645">Protease</keyword>
<feature type="non-terminal residue" evidence="10">
    <location>
        <position position="1"/>
    </location>
</feature>
<keyword evidence="11" id="KW-1185">Reference proteome</keyword>
<dbReference type="InterPro" id="IPR025661">
    <property type="entry name" value="Pept_asp_AS"/>
</dbReference>
<dbReference type="InterPro" id="IPR039417">
    <property type="entry name" value="Peptidase_C1A_papain-like"/>
</dbReference>
<feature type="domain" description="Peptidase C1A papain C-terminal" evidence="8">
    <location>
        <begin position="159"/>
        <end position="376"/>
    </location>
</feature>
<dbReference type="Pfam" id="PF00112">
    <property type="entry name" value="Peptidase_C1"/>
    <property type="match status" value="1"/>
</dbReference>
<feature type="domain" description="Cathepsin propeptide inhibitor" evidence="9">
    <location>
        <begin position="49"/>
        <end position="106"/>
    </location>
</feature>